<evidence type="ECO:0000313" key="2">
    <source>
        <dbReference type="Proteomes" id="UP001216150"/>
    </source>
</evidence>
<comment type="caution">
    <text evidence="1">The sequence shown here is derived from an EMBL/GenBank/DDBJ whole genome shotgun (WGS) entry which is preliminary data.</text>
</comment>
<proteinExistence type="predicted"/>
<dbReference type="AlphaFoldDB" id="A0AAD6DAP0"/>
<gene>
    <name evidence="1" type="ORF">N7450_011654</name>
</gene>
<dbReference type="EMBL" id="JAQJAC010000010">
    <property type="protein sequence ID" value="KAJ5569168.1"/>
    <property type="molecule type" value="Genomic_DNA"/>
</dbReference>
<evidence type="ECO:0000313" key="1">
    <source>
        <dbReference type="EMBL" id="KAJ5569168.1"/>
    </source>
</evidence>
<keyword evidence="2" id="KW-1185">Reference proteome</keyword>
<name>A0AAD6DAP0_9EURO</name>
<reference evidence="1 2" key="1">
    <citation type="journal article" date="2023" name="IMA Fungus">
        <title>Comparative genomic study of the Penicillium genus elucidates a diverse pangenome and 15 lateral gene transfer events.</title>
        <authorList>
            <person name="Petersen C."/>
            <person name="Sorensen T."/>
            <person name="Nielsen M.R."/>
            <person name="Sondergaard T.E."/>
            <person name="Sorensen J.L."/>
            <person name="Fitzpatrick D.A."/>
            <person name="Frisvad J.C."/>
            <person name="Nielsen K.L."/>
        </authorList>
    </citation>
    <scope>NUCLEOTIDE SEQUENCE [LARGE SCALE GENOMIC DNA]</scope>
    <source>
        <strain evidence="1 2">IBT 29057</strain>
    </source>
</reference>
<accession>A0AAD6DAP0</accession>
<sequence>MSQPILNAVVSYSASVPQKVLRFAYANGHFLTNEGYQLNRRYVRSYGDVLCNIIAKVGGRSSQVTAIDKMGGGSIKAS</sequence>
<organism evidence="1 2">
    <name type="scientific">Penicillium hetheringtonii</name>
    <dbReference type="NCBI Taxonomy" id="911720"/>
    <lineage>
        <taxon>Eukaryota</taxon>
        <taxon>Fungi</taxon>
        <taxon>Dikarya</taxon>
        <taxon>Ascomycota</taxon>
        <taxon>Pezizomycotina</taxon>
        <taxon>Eurotiomycetes</taxon>
        <taxon>Eurotiomycetidae</taxon>
        <taxon>Eurotiales</taxon>
        <taxon>Aspergillaceae</taxon>
        <taxon>Penicillium</taxon>
    </lineage>
</organism>
<dbReference type="Proteomes" id="UP001216150">
    <property type="component" value="Unassembled WGS sequence"/>
</dbReference>
<protein>
    <submittedName>
        <fullName evidence="1">Uncharacterized protein</fullName>
    </submittedName>
</protein>